<dbReference type="GO" id="GO:0031011">
    <property type="term" value="C:Ino80 complex"/>
    <property type="evidence" value="ECO:0007669"/>
    <property type="project" value="InterPro"/>
</dbReference>
<dbReference type="eggNOG" id="KOG2293">
    <property type="taxonomic scope" value="Eukaryota"/>
</dbReference>
<dbReference type="GO" id="GO:0071339">
    <property type="term" value="C:MLL1 complex"/>
    <property type="evidence" value="ECO:0007669"/>
    <property type="project" value="InterPro"/>
</dbReference>
<dbReference type="GO" id="GO:0002151">
    <property type="term" value="F:G-quadruplex RNA binding"/>
    <property type="evidence" value="ECO:0007669"/>
    <property type="project" value="InterPro"/>
</dbReference>
<organism evidence="2 3">
    <name type="scientific">Loa loa</name>
    <name type="common">Eye worm</name>
    <name type="synonym">Filaria loa</name>
    <dbReference type="NCBI Taxonomy" id="7209"/>
    <lineage>
        <taxon>Eukaryota</taxon>
        <taxon>Metazoa</taxon>
        <taxon>Ecdysozoa</taxon>
        <taxon>Nematoda</taxon>
        <taxon>Chromadorea</taxon>
        <taxon>Rhabditida</taxon>
        <taxon>Spirurina</taxon>
        <taxon>Spiruromorpha</taxon>
        <taxon>Filarioidea</taxon>
        <taxon>Onchocercidae</taxon>
        <taxon>Loa</taxon>
    </lineage>
</organism>
<dbReference type="PANTHER" id="PTHR13233">
    <property type="entry name" value="MICROSPHERULE PROTEIN 1"/>
    <property type="match status" value="1"/>
</dbReference>
<evidence type="ECO:0000313" key="2">
    <source>
        <dbReference type="Proteomes" id="UP000095285"/>
    </source>
</evidence>
<evidence type="ECO:0000259" key="1">
    <source>
        <dbReference type="PROSITE" id="PS50006"/>
    </source>
</evidence>
<dbReference type="STRING" id="7209.A0A1I7VYC7"/>
<sequence length="864" mass="97542">MRKSDDRNQTPDSSYPVNHCTVHPVFPYINASNKHGNSIGIPNHRFYEGLAVTVTVVMELLNDVDIQLAAAIACYFQNIRNCQRVISQNAQQSQVFQTVKLFARDNLATRNTTSNSSIYNVDCRAVLSQPCSRNRQNRTSTRAPTTEILIPAKIAEWKNKLDHLSFLFNSIYNGTMSSNQICADLHMEFRDLITFLCYTSSTKRPVIIFALVEVYAGSLVKLHQYYVVGTDNGSERLLYAAIHEVISFWLQFLHRNNVNKYDRFWLHTRAVITRMFKNIVIQECILAVKHSLASMLKELTMLVLESGEHSYGFYACEQIEYLMTVLSYQTSYASMDVTGVEAIREPAMSSSSMPQLSTVKFNAPDNRDLYDESGSLKVRRSNREIRKPKFDDEIVDSISTAKIVQRKRPSAERLHHSPEAVDRFVEKTQSATRAKLGKRQWRTTETSIGASVEVKCFKKFPGKPVCPMQSVVFADKKRRERSASKEARTKELTTLASHTANLGTGLSESLKKWTALDDVALITAVTRVSSLAAVHGAVRFSRPFTRAEIEERWYELLYDETISNIAKRRIADLSVETISAVQSRTVFTIEEEELLSAIPSTTTGSDLSVFEQVLGRNKEAFHHARTACVLQQHWLEMKNWDLLQDQRKASSRVLDFAEIEQSLEWNGGWDRHISFEETRLCKAAVLAERAWLDWEKVHVEAVSGISDDSQMGEGVWGVLKGRVVRYLLRGETILMGRNTQFHNVDINLALEGPVATISRKQAILRIIQNEQTKTVEVFLSNIGKPPIYVDGKTLLSGDKTRLFSNGLIEIAQIRLQLFIAVGSTGNGENCSSGNNQQIGTRLVPTEQQSFKALSSIALPQPLAF</sequence>
<reference evidence="3" key="2">
    <citation type="submission" date="2016-11" db="UniProtKB">
        <authorList>
            <consortium name="WormBaseParasite"/>
        </authorList>
    </citation>
    <scope>IDENTIFICATION</scope>
</reference>
<name>A0A1I7VYC7_LOALO</name>
<protein>
    <submittedName>
        <fullName evidence="3">FHA domain-containing protein</fullName>
    </submittedName>
</protein>
<dbReference type="InterPro" id="IPR025999">
    <property type="entry name" value="MCRS_N"/>
</dbReference>
<dbReference type="GO" id="GO:0044545">
    <property type="term" value="C:NSL complex"/>
    <property type="evidence" value="ECO:0007669"/>
    <property type="project" value="TreeGrafter"/>
</dbReference>
<dbReference type="InterPro" id="IPR037912">
    <property type="entry name" value="MCRS1"/>
</dbReference>
<dbReference type="AlphaFoldDB" id="A0A1I7VYC7"/>
<proteinExistence type="predicted"/>
<dbReference type="Pfam" id="PF13325">
    <property type="entry name" value="MCRS_N"/>
    <property type="match status" value="1"/>
</dbReference>
<dbReference type="InterPro" id="IPR008984">
    <property type="entry name" value="SMAD_FHA_dom_sf"/>
</dbReference>
<reference evidence="2" key="1">
    <citation type="submission" date="2012-04" db="EMBL/GenBank/DDBJ databases">
        <title>The Genome Sequence of Loa loa.</title>
        <authorList>
            <consortium name="The Broad Institute Genome Sequencing Platform"/>
            <consortium name="Broad Institute Genome Sequencing Center for Infectious Disease"/>
            <person name="Nutman T.B."/>
            <person name="Fink D.L."/>
            <person name="Russ C."/>
            <person name="Young S."/>
            <person name="Zeng Q."/>
            <person name="Gargeya S."/>
            <person name="Alvarado L."/>
            <person name="Berlin A."/>
            <person name="Chapman S.B."/>
            <person name="Chen Z."/>
            <person name="Freedman E."/>
            <person name="Gellesch M."/>
            <person name="Goldberg J."/>
            <person name="Griggs A."/>
            <person name="Gujja S."/>
            <person name="Heilman E.R."/>
            <person name="Heiman D."/>
            <person name="Howarth C."/>
            <person name="Mehta T."/>
            <person name="Neiman D."/>
            <person name="Pearson M."/>
            <person name="Roberts A."/>
            <person name="Saif S."/>
            <person name="Shea T."/>
            <person name="Shenoy N."/>
            <person name="Sisk P."/>
            <person name="Stolte C."/>
            <person name="Sykes S."/>
            <person name="White J."/>
            <person name="Yandava C."/>
            <person name="Haas B."/>
            <person name="Henn M.R."/>
            <person name="Nusbaum C."/>
            <person name="Birren B."/>
        </authorList>
    </citation>
    <scope>NUCLEOTIDE SEQUENCE [LARGE SCALE GENOMIC DNA]</scope>
</reference>
<dbReference type="InterPro" id="IPR000253">
    <property type="entry name" value="FHA_dom"/>
</dbReference>
<accession>A0A1I7VYC7</accession>
<dbReference type="GO" id="GO:0045944">
    <property type="term" value="P:positive regulation of transcription by RNA polymerase II"/>
    <property type="evidence" value="ECO:0007669"/>
    <property type="project" value="TreeGrafter"/>
</dbReference>
<evidence type="ECO:0000313" key="3">
    <source>
        <dbReference type="WBParaSite" id="EN70_7570"/>
    </source>
</evidence>
<keyword evidence="2" id="KW-1185">Reference proteome</keyword>
<dbReference type="PANTHER" id="PTHR13233:SF0">
    <property type="entry name" value="MICROSPHERULE PROTEIN 1"/>
    <property type="match status" value="1"/>
</dbReference>
<dbReference type="Proteomes" id="UP000095285">
    <property type="component" value="Unassembled WGS sequence"/>
</dbReference>
<dbReference type="WBParaSite" id="EN70_7570">
    <property type="protein sequence ID" value="EN70_7570"/>
    <property type="gene ID" value="EN70_7570"/>
</dbReference>
<dbReference type="SUPFAM" id="SSF49879">
    <property type="entry name" value="SMAD/FHA domain"/>
    <property type="match status" value="1"/>
</dbReference>
<dbReference type="PROSITE" id="PS50006">
    <property type="entry name" value="FHA_DOMAIN"/>
    <property type="match status" value="1"/>
</dbReference>
<feature type="domain" description="FHA" evidence="1">
    <location>
        <begin position="733"/>
        <end position="794"/>
    </location>
</feature>